<evidence type="ECO:0000256" key="5">
    <source>
        <dbReference type="ARBA" id="ARBA00023136"/>
    </source>
</evidence>
<dbReference type="InterPro" id="IPR055414">
    <property type="entry name" value="LRR_R13L4/SHOC2-like"/>
</dbReference>
<accession>A0A9N8DFN0</accession>
<feature type="compositionally biased region" description="Pro residues" evidence="6">
    <location>
        <begin position="115"/>
        <end position="127"/>
    </location>
</feature>
<proteinExistence type="predicted"/>
<reference evidence="9" key="1">
    <citation type="submission" date="2020-06" db="EMBL/GenBank/DDBJ databases">
        <authorList>
            <consortium name="Plant Systems Biology data submission"/>
        </authorList>
    </citation>
    <scope>NUCLEOTIDE SEQUENCE</scope>
    <source>
        <strain evidence="9">D6</strain>
    </source>
</reference>
<keyword evidence="7" id="KW-0812">Transmembrane</keyword>
<feature type="compositionally biased region" description="Acidic residues" evidence="6">
    <location>
        <begin position="41"/>
        <end position="65"/>
    </location>
</feature>
<feature type="region of interest" description="Disordered" evidence="6">
    <location>
        <begin position="30"/>
        <end position="81"/>
    </location>
</feature>
<evidence type="ECO:0000256" key="1">
    <source>
        <dbReference type="ARBA" id="ARBA00004370"/>
    </source>
</evidence>
<keyword evidence="2" id="KW-0433">Leucine-rich repeat</keyword>
<dbReference type="FunFam" id="3.80.10.10:FF:000400">
    <property type="entry name" value="Nuclear pore complex protein NUP107"/>
    <property type="match status" value="1"/>
</dbReference>
<dbReference type="PANTHER" id="PTHR48057:SF7">
    <property type="entry name" value="LEUCINE-RICH REPEAT SERINE_THREONINE-PROTEIN KINASE 1"/>
    <property type="match status" value="1"/>
</dbReference>
<dbReference type="OrthoDB" id="676979at2759"/>
<evidence type="ECO:0000256" key="3">
    <source>
        <dbReference type="ARBA" id="ARBA00022729"/>
    </source>
</evidence>
<dbReference type="SUPFAM" id="SSF52058">
    <property type="entry name" value="L domain-like"/>
    <property type="match status" value="1"/>
</dbReference>
<dbReference type="Pfam" id="PF23598">
    <property type="entry name" value="LRR_14"/>
    <property type="match status" value="1"/>
</dbReference>
<evidence type="ECO:0000256" key="4">
    <source>
        <dbReference type="ARBA" id="ARBA00022737"/>
    </source>
</evidence>
<feature type="region of interest" description="Disordered" evidence="6">
    <location>
        <begin position="103"/>
        <end position="145"/>
    </location>
</feature>
<evidence type="ECO:0000256" key="2">
    <source>
        <dbReference type="ARBA" id="ARBA00022614"/>
    </source>
</evidence>
<dbReference type="InterPro" id="IPR052595">
    <property type="entry name" value="LRRC69/RLP"/>
</dbReference>
<dbReference type="Proteomes" id="UP001153069">
    <property type="component" value="Unassembled WGS sequence"/>
</dbReference>
<evidence type="ECO:0000313" key="9">
    <source>
        <dbReference type="EMBL" id="CAB9499816.1"/>
    </source>
</evidence>
<dbReference type="Gene3D" id="3.80.10.10">
    <property type="entry name" value="Ribonuclease Inhibitor"/>
    <property type="match status" value="2"/>
</dbReference>
<dbReference type="InterPro" id="IPR032675">
    <property type="entry name" value="LRR_dom_sf"/>
</dbReference>
<feature type="region of interest" description="Disordered" evidence="6">
    <location>
        <begin position="179"/>
        <end position="207"/>
    </location>
</feature>
<dbReference type="PANTHER" id="PTHR48057">
    <property type="entry name" value="LEUCINE-RICH REPEAT SERINE/THREONINE-PROTEIN KINASE 1"/>
    <property type="match status" value="1"/>
</dbReference>
<sequence length="777" mass="84223">MASNSDVQYVAYLKAKFNLEDADLLQVISLSQRSDPRPEGGGDEEEVVEEEEEEEEEVIEEETYEEELKTPVNRLDSSGYEEVIEDGYEEEEYMDVSMEEHVVDEDGEAKALTPVPAPLPLLAPSPDPPDDELPALEAPPPESDALVVAPAPGSQEIVEAATPAGALAATADAMVEYEEAPEDEQQEYAQSVRMPETVASDPKPKFPGSVVESVAQVKEEPPADEQVEAIEQQKVQEDVLAIQNQENALAIEAEPEEVDPNALAIVPAKPTTMVPADEEAGMKDAAPPLLEDRDDEKEGNTTLVAVAAICVLLLIGIAVVLILIFVTGTIPKFWEENSPVVMSPYQTDCNFEGQAQPNVVSQCNCNSQVTTVADYTRSRYETLSTEFIVPNVYSSWSFPIESCEPENQALLWLSTGPAITDNLVLTQRFTLALFHYSTTGTGWRTTTNWMSDTSECNWFGVTCSGSNLQQIELVQNGVNGAIPSELGLMTQLSTLSLDQNTVKTPIPSNLFSLASLRTLTLGMNQLTGSIPTTIGLATGLENLRLNSNLFRGTIPTELNLLTRLQSLSLEANNDLTGRIATEYGRFTNLQSLSLSNTKIRAVIPSEYGSLVNLQEIRIANTRVGGRIPIQFGQLSRLTIVDFTGSRFRKGVPTTFGNLSDLSALMLGNNELEGLIPSELGTLNQLRSLELHNNTFFGALPSELGNLASLDTLTIQGNPELTGHPPDQICLLSQQASLANFTVDCPTRDFGVVCPIPTCCSACVGIQKDDTAAPEPVP</sequence>
<keyword evidence="5 7" id="KW-0472">Membrane</keyword>
<keyword evidence="10" id="KW-1185">Reference proteome</keyword>
<evidence type="ECO:0000313" key="10">
    <source>
        <dbReference type="Proteomes" id="UP001153069"/>
    </source>
</evidence>
<comment type="subcellular location">
    <subcellularLocation>
        <location evidence="1">Membrane</location>
    </subcellularLocation>
</comment>
<organism evidence="9 10">
    <name type="scientific">Seminavis robusta</name>
    <dbReference type="NCBI Taxonomy" id="568900"/>
    <lineage>
        <taxon>Eukaryota</taxon>
        <taxon>Sar</taxon>
        <taxon>Stramenopiles</taxon>
        <taxon>Ochrophyta</taxon>
        <taxon>Bacillariophyta</taxon>
        <taxon>Bacillariophyceae</taxon>
        <taxon>Bacillariophycidae</taxon>
        <taxon>Naviculales</taxon>
        <taxon>Naviculaceae</taxon>
        <taxon>Seminavis</taxon>
    </lineage>
</organism>
<keyword evidence="7" id="KW-1133">Transmembrane helix</keyword>
<dbReference type="AlphaFoldDB" id="A0A9N8DFN0"/>
<keyword evidence="4" id="KW-0677">Repeat</keyword>
<protein>
    <submittedName>
        <fullName evidence="9">Leucine Rich Repeat</fullName>
    </submittedName>
</protein>
<evidence type="ECO:0000256" key="6">
    <source>
        <dbReference type="SAM" id="MobiDB-lite"/>
    </source>
</evidence>
<name>A0A9N8DFN0_9STRA</name>
<evidence type="ECO:0000259" key="8">
    <source>
        <dbReference type="Pfam" id="PF23598"/>
    </source>
</evidence>
<gene>
    <name evidence="9" type="ORF">SEMRO_69_G038630.1</name>
</gene>
<dbReference type="GO" id="GO:0016020">
    <property type="term" value="C:membrane"/>
    <property type="evidence" value="ECO:0007669"/>
    <property type="project" value="UniProtKB-SubCell"/>
</dbReference>
<feature type="domain" description="Disease resistance R13L4/SHOC-2-like LRR" evidence="8">
    <location>
        <begin position="581"/>
        <end position="741"/>
    </location>
</feature>
<comment type="caution">
    <text evidence="9">The sequence shown here is derived from an EMBL/GenBank/DDBJ whole genome shotgun (WGS) entry which is preliminary data.</text>
</comment>
<feature type="transmembrane region" description="Helical" evidence="7">
    <location>
        <begin position="303"/>
        <end position="326"/>
    </location>
</feature>
<dbReference type="FunFam" id="3.80.10.10:FF:000041">
    <property type="entry name" value="LRR receptor-like serine/threonine-protein kinase ERECTA"/>
    <property type="match status" value="1"/>
</dbReference>
<evidence type="ECO:0000256" key="7">
    <source>
        <dbReference type="SAM" id="Phobius"/>
    </source>
</evidence>
<keyword evidence="3" id="KW-0732">Signal</keyword>
<dbReference type="EMBL" id="CAICTM010000068">
    <property type="protein sequence ID" value="CAB9499816.1"/>
    <property type="molecule type" value="Genomic_DNA"/>
</dbReference>